<protein>
    <submittedName>
        <fullName evidence="2">Uncharacterized protein</fullName>
    </submittedName>
</protein>
<accession>A0A8H4J878</accession>
<feature type="compositionally biased region" description="Polar residues" evidence="1">
    <location>
        <begin position="116"/>
        <end position="128"/>
    </location>
</feature>
<dbReference type="AlphaFoldDB" id="A0A8H4J878"/>
<feature type="region of interest" description="Disordered" evidence="1">
    <location>
        <begin position="710"/>
        <end position="825"/>
    </location>
</feature>
<feature type="compositionally biased region" description="Polar residues" evidence="1">
    <location>
        <begin position="91"/>
        <end position="104"/>
    </location>
</feature>
<feature type="compositionally biased region" description="Polar residues" evidence="1">
    <location>
        <begin position="474"/>
        <end position="484"/>
    </location>
</feature>
<reference evidence="2" key="1">
    <citation type="submission" date="2020-04" db="EMBL/GenBank/DDBJ databases">
        <title>Genome Assembly and Annotation of Botryosphaeria dothidea sdau 11-99, a Latent Pathogen of Apple Fruit Ring Rot in China.</title>
        <authorList>
            <person name="Yu C."/>
            <person name="Diao Y."/>
            <person name="Lu Q."/>
            <person name="Zhao J."/>
            <person name="Cui S."/>
            <person name="Peng C."/>
            <person name="He B."/>
            <person name="Liu H."/>
        </authorList>
    </citation>
    <scope>NUCLEOTIDE SEQUENCE [LARGE SCALE GENOMIC DNA]</scope>
    <source>
        <strain evidence="2">Sdau11-99</strain>
    </source>
</reference>
<proteinExistence type="predicted"/>
<dbReference type="OrthoDB" id="3870679at2759"/>
<feature type="compositionally biased region" description="Polar residues" evidence="1">
    <location>
        <begin position="215"/>
        <end position="226"/>
    </location>
</feature>
<feature type="compositionally biased region" description="Basic and acidic residues" evidence="1">
    <location>
        <begin position="557"/>
        <end position="571"/>
    </location>
</feature>
<feature type="region of interest" description="Disordered" evidence="1">
    <location>
        <begin position="838"/>
        <end position="865"/>
    </location>
</feature>
<feature type="compositionally biased region" description="Polar residues" evidence="1">
    <location>
        <begin position="996"/>
        <end position="1018"/>
    </location>
</feature>
<comment type="caution">
    <text evidence="2">The sequence shown here is derived from an EMBL/GenBank/DDBJ whole genome shotgun (WGS) entry which is preliminary data.</text>
</comment>
<feature type="region of interest" description="Disordered" evidence="1">
    <location>
        <begin position="313"/>
        <end position="348"/>
    </location>
</feature>
<feature type="region of interest" description="Disordered" evidence="1">
    <location>
        <begin position="376"/>
        <end position="403"/>
    </location>
</feature>
<feature type="compositionally biased region" description="Low complexity" evidence="1">
    <location>
        <begin position="710"/>
        <end position="727"/>
    </location>
</feature>
<feature type="compositionally biased region" description="Polar residues" evidence="1">
    <location>
        <begin position="504"/>
        <end position="520"/>
    </location>
</feature>
<feature type="compositionally biased region" description="Low complexity" evidence="1">
    <location>
        <begin position="67"/>
        <end position="77"/>
    </location>
</feature>
<dbReference type="Proteomes" id="UP000572817">
    <property type="component" value="Unassembled WGS sequence"/>
</dbReference>
<feature type="compositionally biased region" description="Polar residues" evidence="1">
    <location>
        <begin position="1027"/>
        <end position="1039"/>
    </location>
</feature>
<gene>
    <name evidence="2" type="ORF">GTA08_BOTSDO11855</name>
</gene>
<keyword evidence="3" id="KW-1185">Reference proteome</keyword>
<feature type="compositionally biased region" description="Basic and acidic residues" evidence="1">
    <location>
        <begin position="618"/>
        <end position="631"/>
    </location>
</feature>
<evidence type="ECO:0000256" key="1">
    <source>
        <dbReference type="SAM" id="MobiDB-lite"/>
    </source>
</evidence>
<feature type="region of interest" description="Disordered" evidence="1">
    <location>
        <begin position="203"/>
        <end position="300"/>
    </location>
</feature>
<evidence type="ECO:0000313" key="3">
    <source>
        <dbReference type="Proteomes" id="UP000572817"/>
    </source>
</evidence>
<feature type="compositionally biased region" description="Polar residues" evidence="1">
    <location>
        <begin position="57"/>
        <end position="66"/>
    </location>
</feature>
<feature type="region of interest" description="Disordered" evidence="1">
    <location>
        <begin position="1"/>
        <end position="183"/>
    </location>
</feature>
<feature type="compositionally biased region" description="Basic and acidic residues" evidence="1">
    <location>
        <begin position="243"/>
        <end position="256"/>
    </location>
</feature>
<feature type="region of interest" description="Disordered" evidence="1">
    <location>
        <begin position="445"/>
        <end position="677"/>
    </location>
</feature>
<feature type="compositionally biased region" description="Polar residues" evidence="1">
    <location>
        <begin position="848"/>
        <end position="858"/>
    </location>
</feature>
<feature type="compositionally biased region" description="Basic residues" evidence="1">
    <location>
        <begin position="814"/>
        <end position="825"/>
    </location>
</feature>
<organism evidence="2 3">
    <name type="scientific">Botryosphaeria dothidea</name>
    <dbReference type="NCBI Taxonomy" id="55169"/>
    <lineage>
        <taxon>Eukaryota</taxon>
        <taxon>Fungi</taxon>
        <taxon>Dikarya</taxon>
        <taxon>Ascomycota</taxon>
        <taxon>Pezizomycotina</taxon>
        <taxon>Dothideomycetes</taxon>
        <taxon>Dothideomycetes incertae sedis</taxon>
        <taxon>Botryosphaeriales</taxon>
        <taxon>Botryosphaeriaceae</taxon>
        <taxon>Botryosphaeria</taxon>
    </lineage>
</organism>
<name>A0A8H4J878_9PEZI</name>
<feature type="region of interest" description="Disordered" evidence="1">
    <location>
        <begin position="983"/>
        <end position="1072"/>
    </location>
</feature>
<dbReference type="EMBL" id="WWBZ02000002">
    <property type="protein sequence ID" value="KAF4312738.1"/>
    <property type="molecule type" value="Genomic_DNA"/>
</dbReference>
<sequence>MPSARPQDAYSLLEKSFNDAPQLRAHKQLPRRLDDDQTLFPAAAPVRTSSYHDDETSTQFSTGNSTPLASPLASPPLVNGHDSGLPPTPPSASNDGAQQDNANAPQFADGVMDTLLSKQPSIRTPINQRSPPTPDPSPPRSARSTQKSYPPPTLRYPSSRADSFTTARSHLESEDSESQISYHDALTPVQRILEHAREQRERYEGLGLAFESEAGDTTPTERNPSIHQDHEGSPSVDSTWEQRNGDHDQAPNREWDTNFMRNVAVRRRRQERPPRTPPEQTSPQVSGYDPSPISVMKRGQISGDRVGDIKRHARNPALDRFAKDIGWPNDTSESPKTDSKRFSTASSTSTVVEAVVMATPPERHRMLRHAGKNLALRQSSDTTFERPSAKRSLRSSRILEETPPHRLLHHKARIPERRNRDSIDSSFSYVSADVPVTEPKQHDSIPVLVIPKSPNNSSNAAGTPRRLHVRFHSLTDTQQSQSRGSDLPNGDHSYAESPRRVQRKSSFGSASQVSKVSSQPPEDWPLPREGIRNFTAPAVMTSRGTTVTLSRVAPKPPQKDGSYRRMVDETPPKVPPKEPLSLATPPLLPADRISSPPAASEVQRLLQKRPTEAMVQRRSSDRTSSRTEEIPRGSSLDRSTSGDRTYLSPESPMLLHSGRTSLDRARHHNTTTPFSQLSDTAELEVSEATAVSIYPHNNHSLLVVQQVARTNSNSTSNANSSTSYHTSSSHRRTVSSPPLGRELSPPVLTFNPGTPPQQMIDSDIAANGFVDSPLKNPRKPPEPPAFKIIPPTPAEELERDPMNDGVATSSSQRPTRKQSLAKRARRYSDTILNPIFAKTAAVTRRNPKGQSPAVSNPRQVKDNNLHPFWRPRGFWDDFDSESEDEWDEEAAAAYESSRLPRGGDTSNVGFENEERFREREQERRKIGTLGRRLTNGFKGSGGFLIGNSLGMERHGSNTRRHYVNVGGLSKQTNGLISRPLALGKRFGGSSGRVEKQVSSNSLRRVAANSPSRRPNQYAPSPAGSGESRVSSRFSASTMGGDTDEDRNWGEGNSRGRSTSSQRQRRRREFSVPGSRGAWKVEYVGLSGVREKLAERKREKKRNELRSKIGPKFYVKSTSIV</sequence>
<evidence type="ECO:0000313" key="2">
    <source>
        <dbReference type="EMBL" id="KAF4312738.1"/>
    </source>
</evidence>